<dbReference type="InterPro" id="IPR015797">
    <property type="entry name" value="NUDIX_hydrolase-like_dom_sf"/>
</dbReference>
<dbReference type="PANTHER" id="PTHR43046">
    <property type="entry name" value="GDP-MANNOSE MANNOSYL HYDROLASE"/>
    <property type="match status" value="1"/>
</dbReference>
<dbReference type="RefSeq" id="WP_179837422.1">
    <property type="nucleotide sequence ID" value="NZ_BMRD01000002.1"/>
</dbReference>
<protein>
    <submittedName>
        <fullName evidence="6">ADP-ribose pyrophosphatase YjhB (NUDIX family)</fullName>
    </submittedName>
</protein>
<dbReference type="SUPFAM" id="SSF55811">
    <property type="entry name" value="Nudix"/>
    <property type="match status" value="1"/>
</dbReference>
<comment type="cofactor">
    <cofactor evidence="1">
        <name>Mg(2+)</name>
        <dbReference type="ChEBI" id="CHEBI:18420"/>
    </cofactor>
</comment>
<name>A0A7Y9GKC2_9ACTN</name>
<dbReference type="InterPro" id="IPR000086">
    <property type="entry name" value="NUDIX_hydrolase_dom"/>
</dbReference>
<dbReference type="InterPro" id="IPR020084">
    <property type="entry name" value="NUDIX_hydrolase_CS"/>
</dbReference>
<comment type="caution">
    <text evidence="6">The sequence shown here is derived from an EMBL/GenBank/DDBJ whole genome shotgun (WGS) entry which is preliminary data.</text>
</comment>
<evidence type="ECO:0000313" key="7">
    <source>
        <dbReference type="Proteomes" id="UP000591272"/>
    </source>
</evidence>
<reference evidence="6 7" key="1">
    <citation type="submission" date="2020-07" db="EMBL/GenBank/DDBJ databases">
        <title>Sequencing the genomes of 1000 actinobacteria strains.</title>
        <authorList>
            <person name="Klenk H.-P."/>
        </authorList>
    </citation>
    <scope>NUCLEOTIDE SEQUENCE [LARGE SCALE GENOMIC DNA]</scope>
    <source>
        <strain evidence="6 7">DSM 43461</strain>
    </source>
</reference>
<feature type="domain" description="Nudix hydrolase" evidence="5">
    <location>
        <begin position="1"/>
        <end position="126"/>
    </location>
</feature>
<keyword evidence="7" id="KW-1185">Reference proteome</keyword>
<dbReference type="Pfam" id="PF00293">
    <property type="entry name" value="NUDIX"/>
    <property type="match status" value="1"/>
</dbReference>
<evidence type="ECO:0000256" key="3">
    <source>
        <dbReference type="ARBA" id="ARBA00022801"/>
    </source>
</evidence>
<dbReference type="PRINTS" id="PR00502">
    <property type="entry name" value="NUDIXFAMILY"/>
</dbReference>
<dbReference type="EMBL" id="JACCBT010000001">
    <property type="protein sequence ID" value="NYE16970.1"/>
    <property type="molecule type" value="Genomic_DNA"/>
</dbReference>
<evidence type="ECO:0000256" key="4">
    <source>
        <dbReference type="RuleBase" id="RU003476"/>
    </source>
</evidence>
<evidence type="ECO:0000256" key="2">
    <source>
        <dbReference type="ARBA" id="ARBA00005582"/>
    </source>
</evidence>
<evidence type="ECO:0000259" key="5">
    <source>
        <dbReference type="PROSITE" id="PS51462"/>
    </source>
</evidence>
<sequence>MDVRVTGVVIEDDRVLLLDQDTDAGRSWSLPGGKVEEAEPLAEALVREMREETGIDVEVGRLLYVCDHIRGDVHVLHITFEARRVGGTVVAGAADSRPIRGVEFVRLADLVSLGFGERFVGLAKAGFPGAGSYMGAKSNIGL</sequence>
<evidence type="ECO:0000256" key="1">
    <source>
        <dbReference type="ARBA" id="ARBA00001946"/>
    </source>
</evidence>
<dbReference type="Gene3D" id="3.90.79.10">
    <property type="entry name" value="Nucleoside Triphosphate Pyrophosphohydrolase"/>
    <property type="match status" value="1"/>
</dbReference>
<dbReference type="InterPro" id="IPR020476">
    <property type="entry name" value="Nudix_hydrolase"/>
</dbReference>
<dbReference type="AlphaFoldDB" id="A0A7Y9GKC2"/>
<dbReference type="GO" id="GO:0016787">
    <property type="term" value="F:hydrolase activity"/>
    <property type="evidence" value="ECO:0007669"/>
    <property type="project" value="UniProtKB-KW"/>
</dbReference>
<dbReference type="PROSITE" id="PS51462">
    <property type="entry name" value="NUDIX"/>
    <property type="match status" value="1"/>
</dbReference>
<comment type="similarity">
    <text evidence="2 4">Belongs to the Nudix hydrolase family.</text>
</comment>
<keyword evidence="3 4" id="KW-0378">Hydrolase</keyword>
<dbReference type="PROSITE" id="PS00893">
    <property type="entry name" value="NUDIX_BOX"/>
    <property type="match status" value="1"/>
</dbReference>
<proteinExistence type="inferred from homology"/>
<dbReference type="PANTHER" id="PTHR43046:SF2">
    <property type="entry name" value="8-OXO-DGTP DIPHOSPHATASE-RELATED"/>
    <property type="match status" value="1"/>
</dbReference>
<dbReference type="Proteomes" id="UP000591272">
    <property type="component" value="Unassembled WGS sequence"/>
</dbReference>
<accession>A0A7Y9GKC2</accession>
<gene>
    <name evidence="6" type="ORF">BJ999_007266</name>
</gene>
<evidence type="ECO:0000313" key="6">
    <source>
        <dbReference type="EMBL" id="NYE16970.1"/>
    </source>
</evidence>
<organism evidence="6 7">
    <name type="scientific">Actinomadura citrea</name>
    <dbReference type="NCBI Taxonomy" id="46158"/>
    <lineage>
        <taxon>Bacteria</taxon>
        <taxon>Bacillati</taxon>
        <taxon>Actinomycetota</taxon>
        <taxon>Actinomycetes</taxon>
        <taxon>Streptosporangiales</taxon>
        <taxon>Thermomonosporaceae</taxon>
        <taxon>Actinomadura</taxon>
    </lineage>
</organism>